<dbReference type="RefSeq" id="WP_021760606.1">
    <property type="nucleotide sequence ID" value="NC_022444.1"/>
</dbReference>
<dbReference type="PRINTS" id="PR00344">
    <property type="entry name" value="BCTRLSENSOR"/>
</dbReference>
<dbReference type="PROSITE" id="PS50109">
    <property type="entry name" value="HIS_KIN"/>
    <property type="match status" value="1"/>
</dbReference>
<evidence type="ECO:0000256" key="7">
    <source>
        <dbReference type="PROSITE-ProRule" id="PRU00169"/>
    </source>
</evidence>
<dbReference type="InterPro" id="IPR036061">
    <property type="entry name" value="CheW-like_dom_sf"/>
</dbReference>
<dbReference type="SMART" id="SM00448">
    <property type="entry name" value="REC"/>
    <property type="match status" value="1"/>
</dbReference>
<dbReference type="OrthoDB" id="9803176at2"/>
<dbReference type="Pfam" id="PF01584">
    <property type="entry name" value="CheW"/>
    <property type="match status" value="1"/>
</dbReference>
<dbReference type="Pfam" id="PF00072">
    <property type="entry name" value="Response_reg"/>
    <property type="match status" value="1"/>
</dbReference>
<dbReference type="Gene3D" id="2.30.30.40">
    <property type="entry name" value="SH3 Domains"/>
    <property type="match status" value="1"/>
</dbReference>
<accession>T2GBQ1</accession>
<dbReference type="PROSITE" id="PS50894">
    <property type="entry name" value="HPT"/>
    <property type="match status" value="1"/>
</dbReference>
<dbReference type="InterPro" id="IPR004358">
    <property type="entry name" value="Sig_transdc_His_kin-like_C"/>
</dbReference>
<reference evidence="14" key="2">
    <citation type="submission" date="2013-07" db="EMBL/GenBank/DDBJ databases">
        <authorList>
            <person name="Morais-Silva F.O."/>
            <person name="Rezende A.M."/>
            <person name="Pimentel C."/>
            <person name="Resende D.M."/>
            <person name="Santos C.I."/>
            <person name="Clemente C."/>
            <person name="de Oliveira L.M."/>
            <person name="da Silva S.M."/>
            <person name="Costa D.A."/>
            <person name="Varela-Raposo A."/>
            <person name="Horacio E.C.A."/>
            <person name="Matos M."/>
            <person name="Flores O."/>
            <person name="Ruiz J.C."/>
            <person name="Rodrigues-Pousada C."/>
        </authorList>
    </citation>
    <scope>NUCLEOTIDE SEQUENCE [LARGE SCALE GENOMIC DNA]</scope>
    <source>
        <strain evidence="14">ATCC 19364 / DSM 1382 / NCIMB 9332 / VKM B-1759</strain>
    </source>
</reference>
<dbReference type="GO" id="GO:0006935">
    <property type="term" value="P:chemotaxis"/>
    <property type="evidence" value="ECO:0007669"/>
    <property type="project" value="InterPro"/>
</dbReference>
<dbReference type="InterPro" id="IPR008207">
    <property type="entry name" value="Sig_transdc_His_kin_Hpt_dom"/>
</dbReference>
<dbReference type="Pfam" id="PF01627">
    <property type="entry name" value="Hpt"/>
    <property type="match status" value="1"/>
</dbReference>
<dbReference type="PROSITE" id="PS50851">
    <property type="entry name" value="CHEW"/>
    <property type="match status" value="1"/>
</dbReference>
<reference evidence="13 14" key="1">
    <citation type="journal article" date="2013" name="J. Bacteriol.">
        <title>Roles of HynAB and Ech, the only two hydrogenases found in the model sulfate reducer Desulfovibrio gigas.</title>
        <authorList>
            <person name="Morais-Silva F.O."/>
            <person name="Santos C.I."/>
            <person name="Rodrigues R."/>
            <person name="Pereira I.A."/>
            <person name="Rodrigues-Pousada C."/>
        </authorList>
    </citation>
    <scope>NUCLEOTIDE SEQUENCE [LARGE SCALE GENOMIC DNA]</scope>
    <source>
        <strain evidence="14">ATCC 19364 / DSM 1382 / NCIMB 9332 / VKM B-1759</strain>
    </source>
</reference>
<dbReference type="EC" id="2.7.13.3" evidence="2"/>
<evidence type="ECO:0000256" key="1">
    <source>
        <dbReference type="ARBA" id="ARBA00000085"/>
    </source>
</evidence>
<dbReference type="SUPFAM" id="SSF47226">
    <property type="entry name" value="Histidine-containing phosphotransfer domain, HPT domain"/>
    <property type="match status" value="1"/>
</dbReference>
<keyword evidence="4" id="KW-0808">Transferase</keyword>
<dbReference type="InterPro" id="IPR011006">
    <property type="entry name" value="CheY-like_superfamily"/>
</dbReference>
<evidence type="ECO:0000256" key="3">
    <source>
        <dbReference type="ARBA" id="ARBA00022553"/>
    </source>
</evidence>
<dbReference type="Proteomes" id="UP000016587">
    <property type="component" value="Chromosome"/>
</dbReference>
<feature type="region of interest" description="Disordered" evidence="8">
    <location>
        <begin position="138"/>
        <end position="185"/>
    </location>
</feature>
<dbReference type="SMART" id="SM00073">
    <property type="entry name" value="HPT"/>
    <property type="match status" value="1"/>
</dbReference>
<dbReference type="InterPro" id="IPR005467">
    <property type="entry name" value="His_kinase_dom"/>
</dbReference>
<dbReference type="InterPro" id="IPR051315">
    <property type="entry name" value="Bact_Chemotaxis_CheA"/>
</dbReference>
<dbReference type="SUPFAM" id="SSF55874">
    <property type="entry name" value="ATPase domain of HSP90 chaperone/DNA topoisomerase II/histidine kinase"/>
    <property type="match status" value="1"/>
</dbReference>
<gene>
    <name evidence="13" type="ORF">DGI_1946</name>
</gene>
<keyword evidence="14" id="KW-1185">Reference proteome</keyword>
<dbReference type="Pfam" id="PF02518">
    <property type="entry name" value="HATPase_c"/>
    <property type="match status" value="1"/>
</dbReference>
<comment type="catalytic activity">
    <reaction evidence="1">
        <text>ATP + protein L-histidine = ADP + protein N-phospho-L-histidine.</text>
        <dbReference type="EC" id="2.7.13.3"/>
    </reaction>
</comment>
<keyword evidence="3 7" id="KW-0597">Phosphoprotein</keyword>
<evidence type="ECO:0000259" key="9">
    <source>
        <dbReference type="PROSITE" id="PS50109"/>
    </source>
</evidence>
<keyword evidence="5 13" id="KW-0418">Kinase</keyword>
<feature type="region of interest" description="Disordered" evidence="8">
    <location>
        <begin position="615"/>
        <end position="635"/>
    </location>
</feature>
<feature type="domain" description="Response regulatory" evidence="10">
    <location>
        <begin position="637"/>
        <end position="772"/>
    </location>
</feature>
<dbReference type="PROSITE" id="PS50110">
    <property type="entry name" value="RESPONSE_REGULATORY"/>
    <property type="match status" value="1"/>
</dbReference>
<proteinExistence type="predicted"/>
<dbReference type="Gene3D" id="3.30.565.10">
    <property type="entry name" value="Histidine kinase-like ATPase, C-terminal domain"/>
    <property type="match status" value="1"/>
</dbReference>
<dbReference type="PANTHER" id="PTHR43395">
    <property type="entry name" value="SENSOR HISTIDINE KINASE CHEA"/>
    <property type="match status" value="1"/>
</dbReference>
<evidence type="ECO:0000313" key="14">
    <source>
        <dbReference type="Proteomes" id="UP000016587"/>
    </source>
</evidence>
<dbReference type="InterPro" id="IPR002545">
    <property type="entry name" value="CheW-lke_dom"/>
</dbReference>
<dbReference type="SUPFAM" id="SSF50341">
    <property type="entry name" value="CheW-like"/>
    <property type="match status" value="1"/>
</dbReference>
<dbReference type="FunFam" id="3.30.565.10:FF:000016">
    <property type="entry name" value="Chemotaxis protein CheA, putative"/>
    <property type="match status" value="1"/>
</dbReference>
<dbReference type="InterPro" id="IPR003594">
    <property type="entry name" value="HATPase_dom"/>
</dbReference>
<dbReference type="Gene3D" id="3.40.50.2300">
    <property type="match status" value="1"/>
</dbReference>
<evidence type="ECO:0000256" key="5">
    <source>
        <dbReference type="ARBA" id="ARBA00022777"/>
    </source>
</evidence>
<feature type="compositionally biased region" description="Low complexity" evidence="8">
    <location>
        <begin position="157"/>
        <end position="169"/>
    </location>
</feature>
<protein>
    <recommendedName>
        <fullName evidence="2">histidine kinase</fullName>
        <ecNumber evidence="2">2.7.13.3</ecNumber>
    </recommendedName>
</protein>
<evidence type="ECO:0000259" key="10">
    <source>
        <dbReference type="PROSITE" id="PS50110"/>
    </source>
</evidence>
<dbReference type="Gene3D" id="1.20.120.160">
    <property type="entry name" value="HPT domain"/>
    <property type="match status" value="1"/>
</dbReference>
<dbReference type="CDD" id="cd00088">
    <property type="entry name" value="HPT"/>
    <property type="match status" value="1"/>
</dbReference>
<dbReference type="PANTHER" id="PTHR43395:SF1">
    <property type="entry name" value="CHEMOTAXIS PROTEIN CHEA"/>
    <property type="match status" value="1"/>
</dbReference>
<dbReference type="GO" id="GO:0000155">
    <property type="term" value="F:phosphorelay sensor kinase activity"/>
    <property type="evidence" value="ECO:0007669"/>
    <property type="project" value="UniProtKB-ARBA"/>
</dbReference>
<dbReference type="eggNOG" id="COG0643">
    <property type="taxonomic scope" value="Bacteria"/>
</dbReference>
<name>T2GBQ1_MEGG1</name>
<evidence type="ECO:0000256" key="6">
    <source>
        <dbReference type="PROSITE-ProRule" id="PRU00110"/>
    </source>
</evidence>
<evidence type="ECO:0000259" key="12">
    <source>
        <dbReference type="PROSITE" id="PS50894"/>
    </source>
</evidence>
<evidence type="ECO:0000313" key="13">
    <source>
        <dbReference type="EMBL" id="AGW13723.1"/>
    </source>
</evidence>
<feature type="domain" description="CheW-like" evidence="11">
    <location>
        <begin position="467"/>
        <end position="615"/>
    </location>
</feature>
<dbReference type="AlphaFoldDB" id="T2GBQ1"/>
<evidence type="ECO:0000256" key="4">
    <source>
        <dbReference type="ARBA" id="ARBA00022679"/>
    </source>
</evidence>
<dbReference type="SMART" id="SM00387">
    <property type="entry name" value="HATPase_c"/>
    <property type="match status" value="1"/>
</dbReference>
<feature type="modified residue" description="4-aspartylphosphate" evidence="7">
    <location>
        <position position="705"/>
    </location>
</feature>
<evidence type="ECO:0000259" key="11">
    <source>
        <dbReference type="PROSITE" id="PS50851"/>
    </source>
</evidence>
<evidence type="ECO:0000256" key="8">
    <source>
        <dbReference type="SAM" id="MobiDB-lite"/>
    </source>
</evidence>
<dbReference type="HOGENOM" id="CLU_000650_2_1_7"/>
<organism evidence="13 14">
    <name type="scientific">Megalodesulfovibrio gigas (strain ATCC 19364 / DSM 1382 / NCIMB 9332 / VKM B-1759)</name>
    <name type="common">Desulfovibrio gigas</name>
    <dbReference type="NCBI Taxonomy" id="1121448"/>
    <lineage>
        <taxon>Bacteria</taxon>
        <taxon>Pseudomonadati</taxon>
        <taxon>Thermodesulfobacteriota</taxon>
        <taxon>Desulfovibrionia</taxon>
        <taxon>Desulfovibrionales</taxon>
        <taxon>Desulfovibrionaceae</taxon>
        <taxon>Megalodesulfovibrio</taxon>
    </lineage>
</organism>
<dbReference type="InterPro" id="IPR001789">
    <property type="entry name" value="Sig_transdc_resp-reg_receiver"/>
</dbReference>
<feature type="domain" description="HPt" evidence="12">
    <location>
        <begin position="3"/>
        <end position="116"/>
    </location>
</feature>
<feature type="domain" description="Histidine kinase" evidence="9">
    <location>
        <begin position="225"/>
        <end position="465"/>
    </location>
</feature>
<dbReference type="KEGG" id="dgg:DGI_1946"/>
<dbReference type="SUPFAM" id="SSF52172">
    <property type="entry name" value="CheY-like"/>
    <property type="match status" value="1"/>
</dbReference>
<dbReference type="InterPro" id="IPR036890">
    <property type="entry name" value="HATPase_C_sf"/>
</dbReference>
<dbReference type="STRING" id="1121448.DGI_1946"/>
<dbReference type="PATRIC" id="fig|1121448.10.peg.1901"/>
<sequence>MDDARFFQKLRAAFQAEAAERIVAMEAALDVLEEALALPDYRQHPEAVQRLDGMYRELHSLKGAGRTVDLPLLEALCQGLESSVWRIKRGESPLEFRLIQLLREAVVLIRTMTAAAAAGTAGPSAGTVETFLRRLDGEPAQSPAQSPAPPPAERPDTPASATPPSSTPAEANCPEPPPSCPGLESHTVRLPTAALEGLLGQVEGLLTSKNAAALHATQARALQEGLAACLRTQQGDSAMVLEGLVRESRTLAKSLARHHRIIATVVDELLESITQTLLLPWDALLEGYPRMVQDIAASQGKQVQLTVQGADASIDRRILEQLGDAFLHLLRNAVDHGIESPTEREAAGKPGQGRIDIRIEVLGGDRTRIVIVDDGRGVDCEAVRRKAVQRGMYTPEDAALLDTPALLDLIWRPEFSTRDHVDHISGRGLGMNIVREKLERVGGNAQLRTTPGQGSVVTLHLPLSLMRFEGLVVACGGRRFIVRKGEVHRVVQAAGTVCGSGAGGMLVTEGSFIQVAAMARLLGLDIAAGTDDAAIRRPVLIAGETGEPDASATGSAETGPLGLMVDAILGEADVTLRSLGPQLTGLRGVRGVVLLGDGELVPVLDVADLRQMARTAAAGPRAKPESGRSRAARRPRRVLVAEDSITSRMLLKNVLETAGYVVLTAVDGQEALVKLQHAAAHDARGPRGRQPADAGEGMLDALVSDVEMPRMDGLELVRRIRADAALARLPVVLVTSLADPVHQEAGMQAGADAYIVKSRFDQSDLLQTLSRLLPTA</sequence>
<evidence type="ECO:0000256" key="2">
    <source>
        <dbReference type="ARBA" id="ARBA00012438"/>
    </source>
</evidence>
<dbReference type="InterPro" id="IPR036641">
    <property type="entry name" value="HPT_dom_sf"/>
</dbReference>
<feature type="modified residue" description="Phosphohistidine" evidence="6">
    <location>
        <position position="59"/>
    </location>
</feature>
<dbReference type="EMBL" id="CP006585">
    <property type="protein sequence ID" value="AGW13723.1"/>
    <property type="molecule type" value="Genomic_DNA"/>
</dbReference>
<dbReference type="SMART" id="SM00260">
    <property type="entry name" value="CheW"/>
    <property type="match status" value="1"/>
</dbReference>